<feature type="compositionally biased region" description="Polar residues" evidence="1">
    <location>
        <begin position="74"/>
        <end position="85"/>
    </location>
</feature>
<feature type="compositionally biased region" description="Basic and acidic residues" evidence="1">
    <location>
        <begin position="117"/>
        <end position="133"/>
    </location>
</feature>
<dbReference type="EMBL" id="BAABJP010000003">
    <property type="protein sequence ID" value="GAA5147987.1"/>
    <property type="molecule type" value="Genomic_DNA"/>
</dbReference>
<evidence type="ECO:0000256" key="2">
    <source>
        <dbReference type="SAM" id="SignalP"/>
    </source>
</evidence>
<evidence type="ECO:0000313" key="3">
    <source>
        <dbReference type="EMBL" id="GAA5147987.1"/>
    </source>
</evidence>
<sequence>MRQRAWRRWPAIPLLAVLLTLGFGHLAAAAESAESPGPGPGLGGGAAQFVRAPVNTGGELRGLSSAPDSAGTRPASNRQYLTDQNRGAAGWQLLADHEAGARREAGPGRFPASLAASDRHRVSKFADRRRDRAPPLSLG</sequence>
<dbReference type="Proteomes" id="UP001428817">
    <property type="component" value="Unassembled WGS sequence"/>
</dbReference>
<feature type="chain" id="PRO_5046382313" evidence="2">
    <location>
        <begin position="30"/>
        <end position="139"/>
    </location>
</feature>
<evidence type="ECO:0000313" key="4">
    <source>
        <dbReference type="Proteomes" id="UP001428817"/>
    </source>
</evidence>
<proteinExistence type="predicted"/>
<accession>A0ABP9PKM3</accession>
<evidence type="ECO:0000256" key="1">
    <source>
        <dbReference type="SAM" id="MobiDB-lite"/>
    </source>
</evidence>
<protein>
    <submittedName>
        <fullName evidence="3">Uncharacterized protein</fullName>
    </submittedName>
</protein>
<keyword evidence="2" id="KW-0732">Signal</keyword>
<feature type="region of interest" description="Disordered" evidence="1">
    <location>
        <begin position="56"/>
        <end position="139"/>
    </location>
</feature>
<feature type="compositionally biased region" description="Basic and acidic residues" evidence="1">
    <location>
        <begin position="95"/>
        <end position="106"/>
    </location>
</feature>
<reference evidence="4" key="1">
    <citation type="journal article" date="2019" name="Int. J. Syst. Evol. Microbiol.">
        <title>The Global Catalogue of Microorganisms (GCM) 10K type strain sequencing project: providing services to taxonomists for standard genome sequencing and annotation.</title>
        <authorList>
            <consortium name="The Broad Institute Genomics Platform"/>
            <consortium name="The Broad Institute Genome Sequencing Center for Infectious Disease"/>
            <person name="Wu L."/>
            <person name="Ma J."/>
        </authorList>
    </citation>
    <scope>NUCLEOTIDE SEQUENCE [LARGE SCALE GENOMIC DNA]</scope>
    <source>
        <strain evidence="4">JCM 18303</strain>
    </source>
</reference>
<comment type="caution">
    <text evidence="3">The sequence shown here is derived from an EMBL/GenBank/DDBJ whole genome shotgun (WGS) entry which is preliminary data.</text>
</comment>
<organism evidence="3 4">
    <name type="scientific">Pseudonocardia eucalypti</name>
    <dbReference type="NCBI Taxonomy" id="648755"/>
    <lineage>
        <taxon>Bacteria</taxon>
        <taxon>Bacillati</taxon>
        <taxon>Actinomycetota</taxon>
        <taxon>Actinomycetes</taxon>
        <taxon>Pseudonocardiales</taxon>
        <taxon>Pseudonocardiaceae</taxon>
        <taxon>Pseudonocardia</taxon>
    </lineage>
</organism>
<name>A0ABP9PKM3_9PSEU</name>
<dbReference type="RefSeq" id="WP_185064775.1">
    <property type="nucleotide sequence ID" value="NZ_BAABJP010000003.1"/>
</dbReference>
<keyword evidence="4" id="KW-1185">Reference proteome</keyword>
<feature type="signal peptide" evidence="2">
    <location>
        <begin position="1"/>
        <end position="29"/>
    </location>
</feature>
<gene>
    <name evidence="3" type="ORF">GCM10023321_09640</name>
</gene>